<dbReference type="Gene3D" id="3.40.430.10">
    <property type="entry name" value="Dihydrofolate Reductase, subunit A"/>
    <property type="match status" value="1"/>
</dbReference>
<keyword evidence="4 8" id="KW-0554">One-carbon metabolism</keyword>
<dbReference type="PIRSF" id="PIRSF000194">
    <property type="entry name" value="DHFR"/>
    <property type="match status" value="1"/>
</dbReference>
<dbReference type="InterPro" id="IPR024072">
    <property type="entry name" value="DHFR-like_dom_sf"/>
</dbReference>
<evidence type="ECO:0000313" key="10">
    <source>
        <dbReference type="EMBL" id="MBB2150751.1"/>
    </source>
</evidence>
<gene>
    <name evidence="10" type="ORF">GM920_17775</name>
</gene>
<dbReference type="CDD" id="cd00209">
    <property type="entry name" value="DHFR"/>
    <property type="match status" value="1"/>
</dbReference>
<evidence type="ECO:0000256" key="6">
    <source>
        <dbReference type="ARBA" id="ARBA00023002"/>
    </source>
</evidence>
<evidence type="ECO:0000313" key="11">
    <source>
        <dbReference type="Proteomes" id="UP000636110"/>
    </source>
</evidence>
<dbReference type="InterPro" id="IPR001796">
    <property type="entry name" value="DHFR_dom"/>
</dbReference>
<dbReference type="PANTHER" id="PTHR48069:SF3">
    <property type="entry name" value="DIHYDROFOLATE REDUCTASE"/>
    <property type="match status" value="1"/>
</dbReference>
<comment type="function">
    <text evidence="7 8">Key enzyme in folate metabolism. Catalyzes an essential reaction for de novo glycine and purine synthesis, and for DNA precursor synthesis.</text>
</comment>
<evidence type="ECO:0000256" key="4">
    <source>
        <dbReference type="ARBA" id="ARBA00022563"/>
    </source>
</evidence>
<feature type="domain" description="DHFR" evidence="9">
    <location>
        <begin position="2"/>
        <end position="160"/>
    </location>
</feature>
<keyword evidence="5 8" id="KW-0521">NADP</keyword>
<keyword evidence="11" id="KW-1185">Reference proteome</keyword>
<accession>A0ABR6F0K4</accession>
<comment type="caution">
    <text evidence="10">The sequence shown here is derived from an EMBL/GenBank/DDBJ whole genome shotgun (WGS) entry which is preliminary data.</text>
</comment>
<evidence type="ECO:0000259" key="9">
    <source>
        <dbReference type="PROSITE" id="PS51330"/>
    </source>
</evidence>
<dbReference type="PRINTS" id="PR00070">
    <property type="entry name" value="DHFR"/>
</dbReference>
<reference evidence="10 11" key="1">
    <citation type="submission" date="2019-11" db="EMBL/GenBank/DDBJ databases">
        <title>Description of Pedobacter sp. LMG 31462T.</title>
        <authorList>
            <person name="Carlier A."/>
            <person name="Qi S."/>
            <person name="Vandamme P."/>
        </authorList>
    </citation>
    <scope>NUCLEOTIDE SEQUENCE [LARGE SCALE GENOMIC DNA]</scope>
    <source>
        <strain evidence="10 11">LMG 31462</strain>
    </source>
</reference>
<protein>
    <recommendedName>
        <fullName evidence="3 8">Dihydrofolate reductase</fullName>
        <ecNumber evidence="3 8">1.5.1.3</ecNumber>
    </recommendedName>
</protein>
<comment type="pathway">
    <text evidence="1 8">Cofactor biosynthesis; tetrahydrofolate biosynthesis; 5,6,7,8-tetrahydrofolate from 7,8-dihydrofolate: step 1/1.</text>
</comment>
<dbReference type="RefSeq" id="WP_182959967.1">
    <property type="nucleotide sequence ID" value="NZ_WNXC01000007.1"/>
</dbReference>
<dbReference type="InterPro" id="IPR012259">
    <property type="entry name" value="DHFR"/>
</dbReference>
<evidence type="ECO:0000256" key="5">
    <source>
        <dbReference type="ARBA" id="ARBA00022857"/>
    </source>
</evidence>
<organism evidence="10 11">
    <name type="scientific">Pedobacter gandavensis</name>
    <dbReference type="NCBI Taxonomy" id="2679963"/>
    <lineage>
        <taxon>Bacteria</taxon>
        <taxon>Pseudomonadati</taxon>
        <taxon>Bacteroidota</taxon>
        <taxon>Sphingobacteriia</taxon>
        <taxon>Sphingobacteriales</taxon>
        <taxon>Sphingobacteriaceae</taxon>
        <taxon>Pedobacter</taxon>
    </lineage>
</organism>
<name>A0ABR6F0K4_9SPHI</name>
<evidence type="ECO:0000256" key="8">
    <source>
        <dbReference type="PIRNR" id="PIRNR000194"/>
    </source>
</evidence>
<evidence type="ECO:0000256" key="2">
    <source>
        <dbReference type="ARBA" id="ARBA00009539"/>
    </source>
</evidence>
<dbReference type="PROSITE" id="PS51330">
    <property type="entry name" value="DHFR_2"/>
    <property type="match status" value="1"/>
</dbReference>
<dbReference type="EMBL" id="WNXC01000007">
    <property type="protein sequence ID" value="MBB2150751.1"/>
    <property type="molecule type" value="Genomic_DNA"/>
</dbReference>
<evidence type="ECO:0000256" key="1">
    <source>
        <dbReference type="ARBA" id="ARBA00004903"/>
    </source>
</evidence>
<sequence length="161" mass="18183">MIVSIVVAIAENNAIGKDNQLLWHLPADLKHFKDITSGHTIIMGRKTYDSIGRPLPNRRNIVITRNHELELPGTEITNSLDEALALCEGTEEVFIIGGAEIYKHALALSNKIYLTRVHQSYEADTFFPEIDPAAWKELSTENHLPDEKNKVAYTFSTLERK</sequence>
<comment type="similarity">
    <text evidence="2 8">Belongs to the dihydrofolate reductase family.</text>
</comment>
<dbReference type="Proteomes" id="UP000636110">
    <property type="component" value="Unassembled WGS sequence"/>
</dbReference>
<dbReference type="PANTHER" id="PTHR48069">
    <property type="entry name" value="DIHYDROFOLATE REDUCTASE"/>
    <property type="match status" value="1"/>
</dbReference>
<evidence type="ECO:0000256" key="3">
    <source>
        <dbReference type="ARBA" id="ARBA00012856"/>
    </source>
</evidence>
<comment type="catalytic activity">
    <reaction evidence="8">
        <text>(6S)-5,6,7,8-tetrahydrofolate + NADP(+) = 7,8-dihydrofolate + NADPH + H(+)</text>
        <dbReference type="Rhea" id="RHEA:15009"/>
        <dbReference type="ChEBI" id="CHEBI:15378"/>
        <dbReference type="ChEBI" id="CHEBI:57451"/>
        <dbReference type="ChEBI" id="CHEBI:57453"/>
        <dbReference type="ChEBI" id="CHEBI:57783"/>
        <dbReference type="ChEBI" id="CHEBI:58349"/>
        <dbReference type="EC" id="1.5.1.3"/>
    </reaction>
</comment>
<dbReference type="Pfam" id="PF00186">
    <property type="entry name" value="DHFR_1"/>
    <property type="match status" value="1"/>
</dbReference>
<proteinExistence type="inferred from homology"/>
<dbReference type="EC" id="1.5.1.3" evidence="3 8"/>
<dbReference type="SUPFAM" id="SSF53597">
    <property type="entry name" value="Dihydrofolate reductase-like"/>
    <property type="match status" value="1"/>
</dbReference>
<evidence type="ECO:0000256" key="7">
    <source>
        <dbReference type="ARBA" id="ARBA00025067"/>
    </source>
</evidence>
<keyword evidence="6 8" id="KW-0560">Oxidoreductase</keyword>